<dbReference type="EMBL" id="JACHEN010000034">
    <property type="protein sequence ID" value="MBB6218158.1"/>
    <property type="molecule type" value="Genomic_DNA"/>
</dbReference>
<dbReference type="AlphaFoldDB" id="A0A841L0P8"/>
<evidence type="ECO:0000313" key="2">
    <source>
        <dbReference type="Proteomes" id="UP000579281"/>
    </source>
</evidence>
<organism evidence="1 2">
    <name type="scientific">Anaerosolibacter carboniphilus</name>
    <dbReference type="NCBI Taxonomy" id="1417629"/>
    <lineage>
        <taxon>Bacteria</taxon>
        <taxon>Bacillati</taxon>
        <taxon>Bacillota</taxon>
        <taxon>Clostridia</taxon>
        <taxon>Peptostreptococcales</taxon>
        <taxon>Thermotaleaceae</taxon>
        <taxon>Anaerosolibacter</taxon>
    </lineage>
</organism>
<comment type="caution">
    <text evidence="1">The sequence shown here is derived from an EMBL/GenBank/DDBJ whole genome shotgun (WGS) entry which is preliminary data.</text>
</comment>
<gene>
    <name evidence="1" type="ORF">HNQ80_004298</name>
</gene>
<proteinExistence type="predicted"/>
<sequence>MEESKIALKYAFREQFSKEPREKVNGFCEVSG</sequence>
<evidence type="ECO:0000313" key="1">
    <source>
        <dbReference type="EMBL" id="MBB6218158.1"/>
    </source>
</evidence>
<accession>A0A841L0P8</accession>
<name>A0A841L0P8_9FIRM</name>
<dbReference type="Proteomes" id="UP000579281">
    <property type="component" value="Unassembled WGS sequence"/>
</dbReference>
<keyword evidence="2" id="KW-1185">Reference proteome</keyword>
<reference evidence="1 2" key="1">
    <citation type="submission" date="2020-08" db="EMBL/GenBank/DDBJ databases">
        <title>Genomic Encyclopedia of Type Strains, Phase IV (KMG-IV): sequencing the most valuable type-strain genomes for metagenomic binning, comparative biology and taxonomic classification.</title>
        <authorList>
            <person name="Goeker M."/>
        </authorList>
    </citation>
    <scope>NUCLEOTIDE SEQUENCE [LARGE SCALE GENOMIC DNA]</scope>
    <source>
        <strain evidence="1 2">DSM 103526</strain>
    </source>
</reference>
<protein>
    <submittedName>
        <fullName evidence="1">Uncharacterized protein</fullName>
    </submittedName>
</protein>